<dbReference type="RefSeq" id="WP_092285742.1">
    <property type="nucleotide sequence ID" value="NZ_FOPJ01000007.1"/>
</dbReference>
<keyword evidence="6" id="KW-1185">Reference proteome</keyword>
<evidence type="ECO:0000259" key="3">
    <source>
        <dbReference type="Pfam" id="PF00534"/>
    </source>
</evidence>
<dbReference type="Pfam" id="PF00534">
    <property type="entry name" value="Glycos_transf_1"/>
    <property type="match status" value="1"/>
</dbReference>
<dbReference type="GO" id="GO:1903509">
    <property type="term" value="P:liposaccharide metabolic process"/>
    <property type="evidence" value="ECO:0007669"/>
    <property type="project" value="UniProtKB-ARBA"/>
</dbReference>
<protein>
    <submittedName>
        <fullName evidence="5">Glycosyltransferase involved in cell wall bisynthesis</fullName>
    </submittedName>
</protein>
<dbReference type="InterPro" id="IPR028098">
    <property type="entry name" value="Glyco_trans_4-like_N"/>
</dbReference>
<accession>A0A1I2T502</accession>
<evidence type="ECO:0000256" key="2">
    <source>
        <dbReference type="ARBA" id="ARBA00022679"/>
    </source>
</evidence>
<dbReference type="Proteomes" id="UP000199065">
    <property type="component" value="Unassembled WGS sequence"/>
</dbReference>
<organism evidence="5 6">
    <name type="scientific">Corynebacterium spheniscorum</name>
    <dbReference type="NCBI Taxonomy" id="185761"/>
    <lineage>
        <taxon>Bacteria</taxon>
        <taxon>Bacillati</taxon>
        <taxon>Actinomycetota</taxon>
        <taxon>Actinomycetes</taxon>
        <taxon>Mycobacteriales</taxon>
        <taxon>Corynebacteriaceae</taxon>
        <taxon>Corynebacterium</taxon>
    </lineage>
</organism>
<evidence type="ECO:0000259" key="4">
    <source>
        <dbReference type="Pfam" id="PF13579"/>
    </source>
</evidence>
<dbReference type="InterPro" id="IPR001296">
    <property type="entry name" value="Glyco_trans_1"/>
</dbReference>
<dbReference type="STRING" id="185761.SAMN05660282_01353"/>
<dbReference type="PANTHER" id="PTHR45947">
    <property type="entry name" value="SULFOQUINOVOSYL TRANSFERASE SQD2"/>
    <property type="match status" value="1"/>
</dbReference>
<feature type="domain" description="Glycosyl transferase family 1" evidence="3">
    <location>
        <begin position="197"/>
        <end position="362"/>
    </location>
</feature>
<dbReference type="OrthoDB" id="3180470at2"/>
<gene>
    <name evidence="5" type="ORF">SAMN05660282_01353</name>
</gene>
<dbReference type="GO" id="GO:1901137">
    <property type="term" value="P:carbohydrate derivative biosynthetic process"/>
    <property type="evidence" value="ECO:0007669"/>
    <property type="project" value="UniProtKB-ARBA"/>
</dbReference>
<dbReference type="AlphaFoldDB" id="A0A1I2T502"/>
<evidence type="ECO:0000313" key="5">
    <source>
        <dbReference type="EMBL" id="SFG60135.1"/>
    </source>
</evidence>
<dbReference type="CDD" id="cd03794">
    <property type="entry name" value="GT4_WbuB-like"/>
    <property type="match status" value="1"/>
</dbReference>
<keyword evidence="2 5" id="KW-0808">Transferase</keyword>
<dbReference type="Gene3D" id="3.40.50.2000">
    <property type="entry name" value="Glycogen Phosphorylase B"/>
    <property type="match status" value="2"/>
</dbReference>
<evidence type="ECO:0000256" key="1">
    <source>
        <dbReference type="ARBA" id="ARBA00022676"/>
    </source>
</evidence>
<name>A0A1I2T502_9CORY</name>
<dbReference type="InterPro" id="IPR050194">
    <property type="entry name" value="Glycosyltransferase_grp1"/>
</dbReference>
<keyword evidence="1" id="KW-0328">Glycosyltransferase</keyword>
<sequence length="393" mass="43528">MNITYIHQHFKLPREDGGSRPYEFARRMVHEGHQVTMICGGEEALDETVEGIHVRRLAVPYDNSMSMAKRMMSFARFMIVSSAVAARTHPDVVFASSTPLTVAISGVVAKTIRNVPMVFEVRDLWPEVPVELGFLKNPVIIGLAEFLEKIAYSSSKKIVALSPGMRDGVVKVDPKADVTIVPNASDVALFSRTEEERQAFRKEQGWGEEETVIVYAGGFGYVYELEWAVDLAAKLKEDNVRFILLGAGSSTPALEAQAKALGLSPAEVLPGKQPKVQVANYVASADLVLSSLRLDPCLEPCSLNKVFDAMAASRPILFNHKGWLRDLAVAEGAGFDLPRDLDAAAEVIRELRQEPEKLRQAAEVSGRIGREEFDRDLLFRKLMRVLYDAVEKK</sequence>
<evidence type="ECO:0000313" key="6">
    <source>
        <dbReference type="Proteomes" id="UP000199065"/>
    </source>
</evidence>
<reference evidence="5 6" key="1">
    <citation type="submission" date="2016-10" db="EMBL/GenBank/DDBJ databases">
        <authorList>
            <person name="de Groot N.N."/>
        </authorList>
    </citation>
    <scope>NUCLEOTIDE SEQUENCE [LARGE SCALE GENOMIC DNA]</scope>
    <source>
        <strain>J11</strain>
        <strain evidence="6">PG 39</strain>
    </source>
</reference>
<dbReference type="GO" id="GO:0016758">
    <property type="term" value="F:hexosyltransferase activity"/>
    <property type="evidence" value="ECO:0007669"/>
    <property type="project" value="TreeGrafter"/>
</dbReference>
<proteinExistence type="predicted"/>
<dbReference type="PANTHER" id="PTHR45947:SF3">
    <property type="entry name" value="SULFOQUINOVOSYL TRANSFERASE SQD2"/>
    <property type="match status" value="1"/>
</dbReference>
<dbReference type="EMBL" id="FOPJ01000007">
    <property type="protein sequence ID" value="SFG60135.1"/>
    <property type="molecule type" value="Genomic_DNA"/>
</dbReference>
<dbReference type="Pfam" id="PF13579">
    <property type="entry name" value="Glyco_trans_4_4"/>
    <property type="match status" value="1"/>
</dbReference>
<feature type="domain" description="Glycosyltransferase subfamily 4-like N-terminal" evidence="4">
    <location>
        <begin position="22"/>
        <end position="183"/>
    </location>
</feature>
<dbReference type="SUPFAM" id="SSF53756">
    <property type="entry name" value="UDP-Glycosyltransferase/glycogen phosphorylase"/>
    <property type="match status" value="1"/>
</dbReference>